<proteinExistence type="predicted"/>
<name>A0A2P6RT57_ROSCH</name>
<accession>A0A2P6RT57</accession>
<dbReference type="EMBL" id="PDCK01000040">
    <property type="protein sequence ID" value="PRQ49623.1"/>
    <property type="molecule type" value="Genomic_DNA"/>
</dbReference>
<keyword evidence="2" id="KW-1185">Reference proteome</keyword>
<protein>
    <submittedName>
        <fullName evidence="1">Uncharacterized protein</fullName>
    </submittedName>
</protein>
<gene>
    <name evidence="1" type="ORF">RchiOBHm_Chr2g0123991</name>
</gene>
<organism evidence="1 2">
    <name type="scientific">Rosa chinensis</name>
    <name type="common">China rose</name>
    <dbReference type="NCBI Taxonomy" id="74649"/>
    <lineage>
        <taxon>Eukaryota</taxon>
        <taxon>Viridiplantae</taxon>
        <taxon>Streptophyta</taxon>
        <taxon>Embryophyta</taxon>
        <taxon>Tracheophyta</taxon>
        <taxon>Spermatophyta</taxon>
        <taxon>Magnoliopsida</taxon>
        <taxon>eudicotyledons</taxon>
        <taxon>Gunneridae</taxon>
        <taxon>Pentapetalae</taxon>
        <taxon>rosids</taxon>
        <taxon>fabids</taxon>
        <taxon>Rosales</taxon>
        <taxon>Rosaceae</taxon>
        <taxon>Rosoideae</taxon>
        <taxon>Rosoideae incertae sedis</taxon>
        <taxon>Rosa</taxon>
    </lineage>
</organism>
<dbReference type="Gramene" id="PRQ49623">
    <property type="protein sequence ID" value="PRQ49623"/>
    <property type="gene ID" value="RchiOBHm_Chr2g0123991"/>
</dbReference>
<dbReference type="AlphaFoldDB" id="A0A2P6RT57"/>
<dbReference type="Proteomes" id="UP000238479">
    <property type="component" value="Chromosome 2"/>
</dbReference>
<evidence type="ECO:0000313" key="2">
    <source>
        <dbReference type="Proteomes" id="UP000238479"/>
    </source>
</evidence>
<evidence type="ECO:0000313" key="1">
    <source>
        <dbReference type="EMBL" id="PRQ49623.1"/>
    </source>
</evidence>
<reference evidence="1 2" key="1">
    <citation type="journal article" date="2018" name="Nat. Genet.">
        <title>The Rosa genome provides new insights in the design of modern roses.</title>
        <authorList>
            <person name="Bendahmane M."/>
        </authorList>
    </citation>
    <scope>NUCLEOTIDE SEQUENCE [LARGE SCALE GENOMIC DNA]</scope>
    <source>
        <strain evidence="2">cv. Old Blush</strain>
    </source>
</reference>
<comment type="caution">
    <text evidence="1">The sequence shown here is derived from an EMBL/GenBank/DDBJ whole genome shotgun (WGS) entry which is preliminary data.</text>
</comment>
<sequence length="70" mass="8127">MELEANLILMNRSLCSCRSWISARRRPGLIRRRLVSFVVVELRHRGACRAAVEERENPRSTFSLLKNSVD</sequence>